<evidence type="ECO:0000256" key="4">
    <source>
        <dbReference type="ARBA" id="ARBA00023242"/>
    </source>
</evidence>
<keyword evidence="1" id="KW-0479">Metal-binding</keyword>
<dbReference type="SMART" id="SM00906">
    <property type="entry name" value="Fungal_trans"/>
    <property type="match status" value="1"/>
</dbReference>
<evidence type="ECO:0000313" key="7">
    <source>
        <dbReference type="EMBL" id="KAF5552756.1"/>
    </source>
</evidence>
<dbReference type="CDD" id="cd14724">
    <property type="entry name" value="ZIP_Gal4-like_1"/>
    <property type="match status" value="1"/>
</dbReference>
<accession>A0A8H5N412</accession>
<dbReference type="PROSITE" id="PS00463">
    <property type="entry name" value="ZN2_CY6_FUNGAL_1"/>
    <property type="match status" value="1"/>
</dbReference>
<evidence type="ECO:0000256" key="2">
    <source>
        <dbReference type="ARBA" id="ARBA00023015"/>
    </source>
</evidence>
<keyword evidence="2" id="KW-0805">Transcription regulation</keyword>
<dbReference type="GO" id="GO:0006351">
    <property type="term" value="P:DNA-templated transcription"/>
    <property type="evidence" value="ECO:0007669"/>
    <property type="project" value="InterPro"/>
</dbReference>
<gene>
    <name evidence="7" type="ORF">FNAPI_6977</name>
</gene>
<dbReference type="InterPro" id="IPR036864">
    <property type="entry name" value="Zn2-C6_fun-type_DNA-bd_sf"/>
</dbReference>
<evidence type="ECO:0000256" key="5">
    <source>
        <dbReference type="SAM" id="MobiDB-lite"/>
    </source>
</evidence>
<reference evidence="7 8" key="1">
    <citation type="submission" date="2020-05" db="EMBL/GenBank/DDBJ databases">
        <title>Identification and distribution of gene clusters putatively required for synthesis of sphingolipid metabolism inhibitors in phylogenetically diverse species of the filamentous fungus Fusarium.</title>
        <authorList>
            <person name="Kim H.-S."/>
            <person name="Busman M."/>
            <person name="Brown D.W."/>
            <person name="Divon H."/>
            <person name="Uhlig S."/>
            <person name="Proctor R.H."/>
        </authorList>
    </citation>
    <scope>NUCLEOTIDE SEQUENCE [LARGE SCALE GENOMIC DNA]</scope>
    <source>
        <strain evidence="7 8">NRRL 25196</strain>
    </source>
</reference>
<dbReference type="CDD" id="cd00067">
    <property type="entry name" value="GAL4"/>
    <property type="match status" value="1"/>
</dbReference>
<dbReference type="Pfam" id="PF00172">
    <property type="entry name" value="Zn_clus"/>
    <property type="match status" value="1"/>
</dbReference>
<dbReference type="InterPro" id="IPR001138">
    <property type="entry name" value="Zn2Cys6_DnaBD"/>
</dbReference>
<keyword evidence="8" id="KW-1185">Reference proteome</keyword>
<dbReference type="GO" id="GO:0008270">
    <property type="term" value="F:zinc ion binding"/>
    <property type="evidence" value="ECO:0007669"/>
    <property type="project" value="InterPro"/>
</dbReference>
<dbReference type="GO" id="GO:0005634">
    <property type="term" value="C:nucleus"/>
    <property type="evidence" value="ECO:0007669"/>
    <property type="project" value="TreeGrafter"/>
</dbReference>
<dbReference type="Proteomes" id="UP000574317">
    <property type="component" value="Unassembled WGS sequence"/>
</dbReference>
<evidence type="ECO:0000313" key="8">
    <source>
        <dbReference type="Proteomes" id="UP000574317"/>
    </source>
</evidence>
<dbReference type="PANTHER" id="PTHR47424">
    <property type="entry name" value="REGULATORY PROTEIN GAL4"/>
    <property type="match status" value="1"/>
</dbReference>
<keyword evidence="3" id="KW-0804">Transcription</keyword>
<evidence type="ECO:0000259" key="6">
    <source>
        <dbReference type="PROSITE" id="PS50048"/>
    </source>
</evidence>
<dbReference type="SMART" id="SM00066">
    <property type="entry name" value="GAL4"/>
    <property type="match status" value="1"/>
</dbReference>
<dbReference type="InterPro" id="IPR007219">
    <property type="entry name" value="XnlR_reg_dom"/>
</dbReference>
<dbReference type="AlphaFoldDB" id="A0A8H5N412"/>
<dbReference type="CDD" id="cd12148">
    <property type="entry name" value="fungal_TF_MHR"/>
    <property type="match status" value="1"/>
</dbReference>
<dbReference type="GO" id="GO:0000981">
    <property type="term" value="F:DNA-binding transcription factor activity, RNA polymerase II-specific"/>
    <property type="evidence" value="ECO:0007669"/>
    <property type="project" value="InterPro"/>
</dbReference>
<name>A0A8H5N412_9HYPO</name>
<organism evidence="7 8">
    <name type="scientific">Fusarium napiforme</name>
    <dbReference type="NCBI Taxonomy" id="42672"/>
    <lineage>
        <taxon>Eukaryota</taxon>
        <taxon>Fungi</taxon>
        <taxon>Dikarya</taxon>
        <taxon>Ascomycota</taxon>
        <taxon>Pezizomycotina</taxon>
        <taxon>Sordariomycetes</taxon>
        <taxon>Hypocreomycetidae</taxon>
        <taxon>Hypocreales</taxon>
        <taxon>Nectriaceae</taxon>
        <taxon>Fusarium</taxon>
        <taxon>Fusarium fujikuroi species complex</taxon>
    </lineage>
</organism>
<evidence type="ECO:0000256" key="3">
    <source>
        <dbReference type="ARBA" id="ARBA00023163"/>
    </source>
</evidence>
<protein>
    <submittedName>
        <fullName evidence="7">Transcription activator acu-15</fullName>
    </submittedName>
</protein>
<dbReference type="PANTHER" id="PTHR47424:SF12">
    <property type="entry name" value="TRANSCRIPTION FACTOR ASQA"/>
    <property type="match status" value="1"/>
</dbReference>
<proteinExistence type="predicted"/>
<dbReference type="EMBL" id="JAAOAO010000256">
    <property type="protein sequence ID" value="KAF5552756.1"/>
    <property type="molecule type" value="Genomic_DNA"/>
</dbReference>
<sequence length="809" mass="90438">MNRFSGPDQYFPGPGVWHKINDVNIEDWRNALGYRPDSGYDQEMSNTSHSFLVQTHEVSSTRVWKMMASNEYLHALRLIITRLQALSAQQWQQSVPRATEAQQTRALVRRKRQQVGRACDGCRLQRIKCDTSVPCLNCRSRGRECSNNNSPTVSTLPQAQDEIDKLKRRVKELEAQLLQARNGDTPASQQQEPTPPGGSPALTRPATHESTKTKFWDGVYLRPARSPHSAWFGPSSLYFFIHRLSTFLSAQADHMLIHLASNLEQLGQPTVTQDSSRLLAPLTRANEEGFYLTPVQEGFFINLYWETYHTCIYAVVDEASFKAHYQSLYVDVPAGSPRKPSALVDIILAMCMQYHTSALPCGQQGNILEDNDATMAGRWYYRRAQTLLACEVESPSISTLQCHLLCALYVCGGSFHNMADTTISLAIRTAYMLGLHLDPPPSMPRREREFRRRLWWSVFEADSKVGMKVGRPFLIRDSYVMPELPSDTLEAAMESGSAFPPTGDNATWLSLNLQRTKLYQSTRALNEAFYGHPLNIAAGNSVYDDPSTMEDLANAWGPRTLALIEWTKQIPRALKTSRMQGSPYSLDDSILDIEQFAPQWLQRQRLQLELEYHHLCIGLHRPFLSFALQQGSSATAMAAKCAQHAMQLTSITHQVLIKTSILNGWHESFQWQWSAAMALVGFAVAYLNHPLAPAVRSSTRVAVAVLDIFARSFDAASKAAVIVRTLHTNIESVMSQLEMQSSPTTVAPVDPLLYNHPIQGGLTSAVANQFDAISGDFDLLDMAMNVDFWADIDMLLPGTSGSTTDTVAA</sequence>
<dbReference type="GO" id="GO:0000435">
    <property type="term" value="P:positive regulation of transcription from RNA polymerase II promoter by galactose"/>
    <property type="evidence" value="ECO:0007669"/>
    <property type="project" value="TreeGrafter"/>
</dbReference>
<dbReference type="GO" id="GO:0000978">
    <property type="term" value="F:RNA polymerase II cis-regulatory region sequence-specific DNA binding"/>
    <property type="evidence" value="ECO:0007669"/>
    <property type="project" value="TreeGrafter"/>
</dbReference>
<dbReference type="SUPFAM" id="SSF57701">
    <property type="entry name" value="Zn2/Cys6 DNA-binding domain"/>
    <property type="match status" value="1"/>
</dbReference>
<feature type="region of interest" description="Disordered" evidence="5">
    <location>
        <begin position="180"/>
        <end position="210"/>
    </location>
</feature>
<dbReference type="Gene3D" id="4.10.240.10">
    <property type="entry name" value="Zn(2)-C6 fungal-type DNA-binding domain"/>
    <property type="match status" value="1"/>
</dbReference>
<dbReference type="InterPro" id="IPR051127">
    <property type="entry name" value="Fungal_SecMet_Regulators"/>
</dbReference>
<keyword evidence="4" id="KW-0539">Nucleus</keyword>
<dbReference type="PROSITE" id="PS50048">
    <property type="entry name" value="ZN2_CY6_FUNGAL_2"/>
    <property type="match status" value="1"/>
</dbReference>
<comment type="caution">
    <text evidence="7">The sequence shown here is derived from an EMBL/GenBank/DDBJ whole genome shotgun (WGS) entry which is preliminary data.</text>
</comment>
<feature type="domain" description="Zn(2)-C6 fungal-type" evidence="6">
    <location>
        <begin position="118"/>
        <end position="147"/>
    </location>
</feature>
<evidence type="ECO:0000256" key="1">
    <source>
        <dbReference type="ARBA" id="ARBA00022723"/>
    </source>
</evidence>
<dbReference type="Pfam" id="PF04082">
    <property type="entry name" value="Fungal_trans"/>
    <property type="match status" value="1"/>
</dbReference>